<dbReference type="SUPFAM" id="SSF69349">
    <property type="entry name" value="Phage fibre proteins"/>
    <property type="match status" value="1"/>
</dbReference>
<dbReference type="RefSeq" id="WP_202999841.1">
    <property type="nucleotide sequence ID" value="NZ_JAEMEF010000004.1"/>
</dbReference>
<comment type="caution">
    <text evidence="2">The sequence shown here is derived from an EMBL/GenBank/DDBJ whole genome shotgun (WGS) entry which is preliminary data.</text>
</comment>
<evidence type="ECO:0000313" key="3">
    <source>
        <dbReference type="Proteomes" id="UP000605013"/>
    </source>
</evidence>
<reference evidence="2 3" key="1">
    <citation type="submission" date="2020-12" db="EMBL/GenBank/DDBJ databases">
        <title>Olleya sediminilitoris sp. nov., isolated from a tidal flat.</title>
        <authorList>
            <person name="Park S."/>
            <person name="Yoon J.-H."/>
        </authorList>
    </citation>
    <scope>NUCLEOTIDE SEQUENCE [LARGE SCALE GENOMIC DNA]</scope>
    <source>
        <strain evidence="2 3">YSTF-M6</strain>
    </source>
</reference>
<feature type="domain" description="Gp5/Type VI secretion system Vgr protein OB-fold" evidence="1">
    <location>
        <begin position="360"/>
        <end position="435"/>
    </location>
</feature>
<dbReference type="InterPro" id="IPR006531">
    <property type="entry name" value="Gp5/Vgr_OB"/>
</dbReference>
<dbReference type="EMBL" id="JAEMEF010000004">
    <property type="protein sequence ID" value="MBL7559574.1"/>
    <property type="molecule type" value="Genomic_DNA"/>
</dbReference>
<evidence type="ECO:0000313" key="2">
    <source>
        <dbReference type="EMBL" id="MBL7559574.1"/>
    </source>
</evidence>
<dbReference type="Pfam" id="PF05954">
    <property type="entry name" value="Phage_GPD"/>
    <property type="match status" value="1"/>
</dbReference>
<proteinExistence type="predicted"/>
<dbReference type="Pfam" id="PF04717">
    <property type="entry name" value="Phage_base_V"/>
    <property type="match status" value="1"/>
</dbReference>
<dbReference type="Proteomes" id="UP000605013">
    <property type="component" value="Unassembled WGS sequence"/>
</dbReference>
<dbReference type="Gene3D" id="3.55.50.10">
    <property type="entry name" value="Baseplate protein-like domains"/>
    <property type="match status" value="1"/>
</dbReference>
<keyword evidence="3" id="KW-1185">Reference proteome</keyword>
<sequence>MALQSNTTIFISGTEVTAFKSIQLHQSIDSHHRLELVCRMDVLENLTQALGESSKNYLGETITIQTSALGALSGYETLEFKGIVSQITTIKGHEASSGDEVVITALSPTYIADDGPHYASYNDLSLAEILDRTFSDYDRSKLEVQIQPNNTATLHYSVQNGESAYNYASRLAAQYGEWFYYNGSKLIFGAPETEELTLTYGFDLKEYNLNLTPQSHNYKFYANDYLLNDVHEKDAKDISSGTSGYSGFVSSKSDSIFTKETKVWHNLYNDPQAKQRLDSSIELQKKAIQIQQVKLNGISDNPGVKLGNIVNVEGANYRVISITHSNSENGDYENRFEAVTAEFDAYPNTNINAFPKSGTQTATVLENADPEGLGRIRVQMPWQKTTGEMTPWIRIVTPHAGGDKGFHFIPETGEEVLIGFEGNNAEHPYMLGSLYNGGATAGAFQSNANDVKAIKTRSGHIIEFNDSSSAESITITDKNNNTIFIDTASNNIQVIANNNIEITAEQTMTFSANNIKIKANENIDISAGKDINKSIAENYNIMTKNSTQIVEEKLTTDSKKQTSISDEITLSSNTKNLTLTSGKTVDIQSKEKVKLF</sequence>
<dbReference type="InterPro" id="IPR037026">
    <property type="entry name" value="Vgr_OB-fold_dom_sf"/>
</dbReference>
<dbReference type="SUPFAM" id="SSF69279">
    <property type="entry name" value="Phage tail proteins"/>
    <property type="match status" value="1"/>
</dbReference>
<accession>A0ABS1WKC5</accession>
<name>A0ABS1WKC5_9FLAO</name>
<dbReference type="SUPFAM" id="SSF69255">
    <property type="entry name" value="gp5 N-terminal domain-like"/>
    <property type="match status" value="1"/>
</dbReference>
<gene>
    <name evidence="2" type="ORF">JAO71_07140</name>
</gene>
<organism evidence="2 3">
    <name type="scientific">Olleya sediminilitoris</name>
    <dbReference type="NCBI Taxonomy" id="2795739"/>
    <lineage>
        <taxon>Bacteria</taxon>
        <taxon>Pseudomonadati</taxon>
        <taxon>Bacteroidota</taxon>
        <taxon>Flavobacteriia</taxon>
        <taxon>Flavobacteriales</taxon>
        <taxon>Flavobacteriaceae</taxon>
    </lineage>
</organism>
<dbReference type="Gene3D" id="2.40.50.230">
    <property type="entry name" value="Gp5 N-terminal domain"/>
    <property type="match status" value="1"/>
</dbReference>
<dbReference type="Gene3D" id="2.30.110.50">
    <property type="match status" value="1"/>
</dbReference>
<evidence type="ECO:0000259" key="1">
    <source>
        <dbReference type="Pfam" id="PF04717"/>
    </source>
</evidence>
<protein>
    <recommendedName>
        <fullName evidence="1">Gp5/Type VI secretion system Vgr protein OB-fold domain-containing protein</fullName>
    </recommendedName>
</protein>